<sequence length="366" mass="42178">MSTPPPREIDVTIEKKDPECRVSIYLDSKSLLPIRPDGITDKQFKQGCPDEKTEHYQQYLRGIKNRKSSEHITIPAIELHAEGYPQLAAVINSDEQSMLYRRFGFLQTRLLLNKQEEMRVLEDRLYHIDRYYGRNEPARLRSHDICNAIDDDHRNIVVEIEKKYNEYAQLLTHDRTLASFDRPRAADHLRLKGYFNRKAPLCGDEQEWILRQDDLITLKPTRDNTWLDTLIEQIPQRFPCRLTRYIFCTTVRITTENNSDTTKIFLSDPDRVNAIASAVLLATVLALFFIPVTILWYLFQMSNPGSANIGIILATLLAFAFIFSAVVSLFTRAKRHEVLAVAAAYCAVIVLFVENVETVGEMLLAN</sequence>
<gene>
    <name evidence="3" type="ORF">BPAE_0089g00060</name>
</gene>
<comment type="caution">
    <text evidence="3">The sequence shown here is derived from an EMBL/GenBank/DDBJ whole genome shotgun (WGS) entry which is preliminary data.</text>
</comment>
<protein>
    <recommendedName>
        <fullName evidence="2">DUF6594 domain-containing protein</fullName>
    </recommendedName>
</protein>
<dbReference type="AlphaFoldDB" id="A0A4Z1FQ60"/>
<dbReference type="Proteomes" id="UP000297910">
    <property type="component" value="Unassembled WGS sequence"/>
</dbReference>
<evidence type="ECO:0000256" key="1">
    <source>
        <dbReference type="SAM" id="Phobius"/>
    </source>
</evidence>
<feature type="transmembrane region" description="Helical" evidence="1">
    <location>
        <begin position="272"/>
        <end position="299"/>
    </location>
</feature>
<dbReference type="Pfam" id="PF20237">
    <property type="entry name" value="DUF6594"/>
    <property type="match status" value="1"/>
</dbReference>
<feature type="transmembrane region" description="Helical" evidence="1">
    <location>
        <begin position="338"/>
        <end position="356"/>
    </location>
</feature>
<feature type="transmembrane region" description="Helical" evidence="1">
    <location>
        <begin position="311"/>
        <end position="331"/>
    </location>
</feature>
<keyword evidence="4" id="KW-1185">Reference proteome</keyword>
<evidence type="ECO:0000313" key="4">
    <source>
        <dbReference type="Proteomes" id="UP000297910"/>
    </source>
</evidence>
<dbReference type="InterPro" id="IPR046529">
    <property type="entry name" value="DUF6594"/>
</dbReference>
<name>A0A4Z1FQ60_9HELO</name>
<organism evidence="3 4">
    <name type="scientific">Botrytis paeoniae</name>
    <dbReference type="NCBI Taxonomy" id="278948"/>
    <lineage>
        <taxon>Eukaryota</taxon>
        <taxon>Fungi</taxon>
        <taxon>Dikarya</taxon>
        <taxon>Ascomycota</taxon>
        <taxon>Pezizomycotina</taxon>
        <taxon>Leotiomycetes</taxon>
        <taxon>Helotiales</taxon>
        <taxon>Sclerotiniaceae</taxon>
        <taxon>Botrytis</taxon>
    </lineage>
</organism>
<accession>A0A4Z1FQ60</accession>
<dbReference type="EMBL" id="PQXI01000089">
    <property type="protein sequence ID" value="TGO25002.1"/>
    <property type="molecule type" value="Genomic_DNA"/>
</dbReference>
<keyword evidence="1" id="KW-0472">Membrane</keyword>
<dbReference type="PANTHER" id="PTHR34502">
    <property type="entry name" value="DUF6594 DOMAIN-CONTAINING PROTEIN-RELATED"/>
    <property type="match status" value="1"/>
</dbReference>
<reference evidence="3 4" key="1">
    <citation type="submission" date="2017-12" db="EMBL/GenBank/DDBJ databases">
        <title>Comparative genomics of Botrytis spp.</title>
        <authorList>
            <person name="Valero-Jimenez C.A."/>
            <person name="Tapia P."/>
            <person name="Veloso J."/>
            <person name="Silva-Moreno E."/>
            <person name="Staats M."/>
            <person name="Valdes J.H."/>
            <person name="Van Kan J.A.L."/>
        </authorList>
    </citation>
    <scope>NUCLEOTIDE SEQUENCE [LARGE SCALE GENOMIC DNA]</scope>
    <source>
        <strain evidence="3 4">Bp0003</strain>
    </source>
</reference>
<evidence type="ECO:0000313" key="3">
    <source>
        <dbReference type="EMBL" id="TGO25002.1"/>
    </source>
</evidence>
<proteinExistence type="predicted"/>
<feature type="domain" description="DUF6594" evidence="2">
    <location>
        <begin position="84"/>
        <end position="350"/>
    </location>
</feature>
<dbReference type="PANTHER" id="PTHR34502:SF3">
    <property type="entry name" value="DUF6594 DOMAIN-CONTAINING PROTEIN"/>
    <property type="match status" value="1"/>
</dbReference>
<keyword evidence="1" id="KW-0812">Transmembrane</keyword>
<keyword evidence="1" id="KW-1133">Transmembrane helix</keyword>
<evidence type="ECO:0000259" key="2">
    <source>
        <dbReference type="Pfam" id="PF20237"/>
    </source>
</evidence>